<evidence type="ECO:0000259" key="2">
    <source>
        <dbReference type="Pfam" id="PF01636"/>
    </source>
</evidence>
<proteinExistence type="predicted"/>
<feature type="compositionally biased region" description="Pro residues" evidence="1">
    <location>
        <begin position="29"/>
        <end position="38"/>
    </location>
</feature>
<dbReference type="EMBL" id="JBFALK010000030">
    <property type="protein sequence ID" value="MEV0974453.1"/>
    <property type="molecule type" value="Genomic_DNA"/>
</dbReference>
<dbReference type="InterPro" id="IPR002575">
    <property type="entry name" value="Aminoglycoside_PTrfase"/>
</dbReference>
<dbReference type="InterPro" id="IPR011009">
    <property type="entry name" value="Kinase-like_dom_sf"/>
</dbReference>
<dbReference type="Proteomes" id="UP001551675">
    <property type="component" value="Unassembled WGS sequence"/>
</dbReference>
<dbReference type="RefSeq" id="WP_358141057.1">
    <property type="nucleotide sequence ID" value="NZ_JBFALK010000030.1"/>
</dbReference>
<comment type="caution">
    <text evidence="3">The sequence shown here is derived from an EMBL/GenBank/DDBJ whole genome shotgun (WGS) entry which is preliminary data.</text>
</comment>
<name>A0ABV3GS47_MICGL</name>
<feature type="compositionally biased region" description="Gly residues" evidence="1">
    <location>
        <begin position="46"/>
        <end position="56"/>
    </location>
</feature>
<accession>A0ABV3GS47</accession>
<organism evidence="3 4">
    <name type="scientific">Microtetraspora glauca</name>
    <dbReference type="NCBI Taxonomy" id="1996"/>
    <lineage>
        <taxon>Bacteria</taxon>
        <taxon>Bacillati</taxon>
        <taxon>Actinomycetota</taxon>
        <taxon>Actinomycetes</taxon>
        <taxon>Streptosporangiales</taxon>
        <taxon>Streptosporangiaceae</taxon>
        <taxon>Microtetraspora</taxon>
    </lineage>
</organism>
<feature type="compositionally biased region" description="Low complexity" evidence="1">
    <location>
        <begin position="14"/>
        <end position="28"/>
    </location>
</feature>
<dbReference type="Pfam" id="PF01636">
    <property type="entry name" value="APH"/>
    <property type="match status" value="1"/>
</dbReference>
<dbReference type="SUPFAM" id="SSF56112">
    <property type="entry name" value="Protein kinase-like (PK-like)"/>
    <property type="match status" value="1"/>
</dbReference>
<dbReference type="Gene3D" id="3.90.1200.10">
    <property type="match status" value="1"/>
</dbReference>
<protein>
    <submittedName>
        <fullName evidence="3">Phosphotransferase</fullName>
    </submittedName>
</protein>
<keyword evidence="4" id="KW-1185">Reference proteome</keyword>
<evidence type="ECO:0000313" key="4">
    <source>
        <dbReference type="Proteomes" id="UP001551675"/>
    </source>
</evidence>
<reference evidence="3 4" key="1">
    <citation type="submission" date="2024-06" db="EMBL/GenBank/DDBJ databases">
        <title>The Natural Products Discovery Center: Release of the First 8490 Sequenced Strains for Exploring Actinobacteria Biosynthetic Diversity.</title>
        <authorList>
            <person name="Kalkreuter E."/>
            <person name="Kautsar S.A."/>
            <person name="Yang D."/>
            <person name="Bader C.D."/>
            <person name="Teijaro C.N."/>
            <person name="Fluegel L."/>
            <person name="Davis C.M."/>
            <person name="Simpson J.R."/>
            <person name="Lauterbach L."/>
            <person name="Steele A.D."/>
            <person name="Gui C."/>
            <person name="Meng S."/>
            <person name="Li G."/>
            <person name="Viehrig K."/>
            <person name="Ye F."/>
            <person name="Su P."/>
            <person name="Kiefer A.F."/>
            <person name="Nichols A."/>
            <person name="Cepeda A.J."/>
            <person name="Yan W."/>
            <person name="Fan B."/>
            <person name="Jiang Y."/>
            <person name="Adhikari A."/>
            <person name="Zheng C.-J."/>
            <person name="Schuster L."/>
            <person name="Cowan T.M."/>
            <person name="Smanski M.J."/>
            <person name="Chevrette M.G."/>
            <person name="De Carvalho L.P.S."/>
            <person name="Shen B."/>
        </authorList>
    </citation>
    <scope>NUCLEOTIDE SEQUENCE [LARGE SCALE GENOMIC DNA]</scope>
    <source>
        <strain evidence="3 4">NPDC050100</strain>
    </source>
</reference>
<sequence length="379" mass="38600">MIELSAPAPIASRDGASPTAGAADAAPPDGDPAGPPDPGEAQTAGAAGGRSPGGLGRTTAELISDLVRLAPHEGPVTVLKQGSGAAARGDATGVVVVRVGDVVLKAHPERTSEADLRVRLDAAGRLPGLMLAPLRLERLGTRLVTIWPAGEPLTPADLEAGDDHAPWEEGARLLARLHDHPLPAGLPPDGGHARLVRAVAALDGLDDAPPEIRGAYGTLPWSHSATGGPGELEGLGHAARPGRPMPPEGRDPAGRSALVHGDWHLGQLVRIGGTWTLIDPDDLGVGDPAWDLARPAAWFAAGLLATSAWDRFLGAYIAAGGRAVGADDPWRELDLPARALTVQLAATAVATASRAGRPLDDAARALVSSCRRILAAAPA</sequence>
<evidence type="ECO:0000313" key="3">
    <source>
        <dbReference type="EMBL" id="MEV0974453.1"/>
    </source>
</evidence>
<feature type="region of interest" description="Disordered" evidence="1">
    <location>
        <begin position="1"/>
        <end position="57"/>
    </location>
</feature>
<evidence type="ECO:0000256" key="1">
    <source>
        <dbReference type="SAM" id="MobiDB-lite"/>
    </source>
</evidence>
<feature type="domain" description="Aminoglycoside phosphotransferase" evidence="2">
    <location>
        <begin position="93"/>
        <end position="326"/>
    </location>
</feature>
<gene>
    <name evidence="3" type="ORF">AB0I59_38150</name>
</gene>